<dbReference type="EMBL" id="BMIG01000021">
    <property type="protein sequence ID" value="GGB13692.1"/>
    <property type="molecule type" value="Genomic_DNA"/>
</dbReference>
<organism evidence="2 3">
    <name type="scientific">Polaromonas eurypsychrophila</name>
    <dbReference type="NCBI Taxonomy" id="1614635"/>
    <lineage>
        <taxon>Bacteria</taxon>
        <taxon>Pseudomonadati</taxon>
        <taxon>Pseudomonadota</taxon>
        <taxon>Betaproteobacteria</taxon>
        <taxon>Burkholderiales</taxon>
        <taxon>Comamonadaceae</taxon>
        <taxon>Polaromonas</taxon>
    </lineage>
</organism>
<evidence type="ECO:0000313" key="2">
    <source>
        <dbReference type="EMBL" id="GGB13692.1"/>
    </source>
</evidence>
<reference evidence="2" key="2">
    <citation type="submission" date="2020-09" db="EMBL/GenBank/DDBJ databases">
        <authorList>
            <person name="Sun Q."/>
            <person name="Zhou Y."/>
        </authorList>
    </citation>
    <scope>NUCLEOTIDE SEQUENCE</scope>
    <source>
        <strain evidence="2">CGMCC 1.15322</strain>
    </source>
</reference>
<accession>A0A916SSA2</accession>
<dbReference type="RefSeq" id="WP_229676455.1">
    <property type="nucleotide sequence ID" value="NZ_BMIG01000021.1"/>
</dbReference>
<protein>
    <submittedName>
        <fullName evidence="2">Uncharacterized protein</fullName>
    </submittedName>
</protein>
<sequence>MSTPVSNIHDTPFGAPSRPLTEEVMQSAEEAVLASPASVDTLQGGEHVAEADKGVTRVSYTDRLARRASEKPFQSALLALAAGALLAALIKAALSRPRR</sequence>
<keyword evidence="1" id="KW-0472">Membrane</keyword>
<reference evidence="2" key="1">
    <citation type="journal article" date="2014" name="Int. J. Syst. Evol. Microbiol.">
        <title>Complete genome sequence of Corynebacterium casei LMG S-19264T (=DSM 44701T), isolated from a smear-ripened cheese.</title>
        <authorList>
            <consortium name="US DOE Joint Genome Institute (JGI-PGF)"/>
            <person name="Walter F."/>
            <person name="Albersmeier A."/>
            <person name="Kalinowski J."/>
            <person name="Ruckert C."/>
        </authorList>
    </citation>
    <scope>NUCLEOTIDE SEQUENCE</scope>
    <source>
        <strain evidence="2">CGMCC 1.15322</strain>
    </source>
</reference>
<keyword evidence="3" id="KW-1185">Reference proteome</keyword>
<proteinExistence type="predicted"/>
<keyword evidence="1" id="KW-1133">Transmembrane helix</keyword>
<evidence type="ECO:0000313" key="3">
    <source>
        <dbReference type="Proteomes" id="UP000620596"/>
    </source>
</evidence>
<dbReference type="Proteomes" id="UP000620596">
    <property type="component" value="Unassembled WGS sequence"/>
</dbReference>
<feature type="transmembrane region" description="Helical" evidence="1">
    <location>
        <begin position="73"/>
        <end position="94"/>
    </location>
</feature>
<comment type="caution">
    <text evidence="2">The sequence shown here is derived from an EMBL/GenBank/DDBJ whole genome shotgun (WGS) entry which is preliminary data.</text>
</comment>
<gene>
    <name evidence="2" type="ORF">GCM10011496_38320</name>
</gene>
<dbReference type="AlphaFoldDB" id="A0A916SSA2"/>
<evidence type="ECO:0000256" key="1">
    <source>
        <dbReference type="SAM" id="Phobius"/>
    </source>
</evidence>
<name>A0A916SSA2_9BURK</name>
<keyword evidence="1" id="KW-0812">Transmembrane</keyword>